<dbReference type="InterPro" id="IPR011008">
    <property type="entry name" value="Dimeric_a/b-barrel"/>
</dbReference>
<evidence type="ECO:0000256" key="2">
    <source>
        <dbReference type="ARBA" id="ARBA00023125"/>
    </source>
</evidence>
<dbReference type="CDD" id="cd00090">
    <property type="entry name" value="HTH_ARSR"/>
    <property type="match status" value="1"/>
</dbReference>
<dbReference type="InterPro" id="IPR019888">
    <property type="entry name" value="Tscrpt_reg_AsnC-like"/>
</dbReference>
<dbReference type="SUPFAM" id="SSF54909">
    <property type="entry name" value="Dimeric alpha+beta barrel"/>
    <property type="match status" value="1"/>
</dbReference>
<dbReference type="GO" id="GO:0005829">
    <property type="term" value="C:cytosol"/>
    <property type="evidence" value="ECO:0007669"/>
    <property type="project" value="TreeGrafter"/>
</dbReference>
<dbReference type="OrthoDB" id="166264at2"/>
<dbReference type="InterPro" id="IPR019887">
    <property type="entry name" value="Tscrpt_reg_AsnC/Lrp_C"/>
</dbReference>
<evidence type="ECO:0000259" key="5">
    <source>
        <dbReference type="PROSITE" id="PS50956"/>
    </source>
</evidence>
<dbReference type="InterPro" id="IPR019885">
    <property type="entry name" value="Tscrpt_reg_HTH_AsnC-type_CS"/>
</dbReference>
<keyword evidence="3" id="KW-0804">Transcription</keyword>
<dbReference type="FunFam" id="1.10.10.10:FF:000083">
    <property type="entry name" value="AsnC family transcriptional regulator"/>
    <property type="match status" value="1"/>
</dbReference>
<evidence type="ECO:0000256" key="1">
    <source>
        <dbReference type="ARBA" id="ARBA00023015"/>
    </source>
</evidence>
<dbReference type="PANTHER" id="PTHR30154">
    <property type="entry name" value="LEUCINE-RESPONSIVE REGULATORY PROTEIN"/>
    <property type="match status" value="1"/>
</dbReference>
<dbReference type="Gene3D" id="3.30.70.920">
    <property type="match status" value="1"/>
</dbReference>
<keyword evidence="1" id="KW-0805">Transcription regulation</keyword>
<sequence length="186" mass="20367">MEEIDREILNLLAAEGRMSFTDIGKRTGLSTSAAQQRVRRLERRGVITGYRALVDADAVDRGITAFVQAEPLDHDGRLGEPKSLEGIDGIVSCWNTAGPASFLMRVQVPSTAALQEVLNRIRTEALMSTHTMLVLETVFEDRPLWSKSGDALTESPVDDSGAAVPHAEAQGTGRKKQRHKKENDKS</sequence>
<gene>
    <name evidence="6" type="ORF">FB460_0140</name>
</gene>
<reference evidence="6 7" key="1">
    <citation type="submission" date="2019-06" db="EMBL/GenBank/DDBJ databases">
        <title>Sequencing the genomes of 1000 actinobacteria strains.</title>
        <authorList>
            <person name="Klenk H.-P."/>
        </authorList>
    </citation>
    <scope>NUCLEOTIDE SEQUENCE [LARGE SCALE GENOMIC DNA]</scope>
    <source>
        <strain evidence="6 7">DSM 8251</strain>
    </source>
</reference>
<feature type="domain" description="HTH asnC-type" evidence="5">
    <location>
        <begin position="1"/>
        <end position="64"/>
    </location>
</feature>
<evidence type="ECO:0000256" key="4">
    <source>
        <dbReference type="SAM" id="MobiDB-lite"/>
    </source>
</evidence>
<dbReference type="RefSeq" id="WP_142092227.1">
    <property type="nucleotide sequence ID" value="NZ_BAAAMD010000003.1"/>
</dbReference>
<dbReference type="Pfam" id="PF13412">
    <property type="entry name" value="HTH_24"/>
    <property type="match status" value="1"/>
</dbReference>
<keyword evidence="2" id="KW-0238">DNA-binding</keyword>
<dbReference type="PRINTS" id="PR00033">
    <property type="entry name" value="HTHASNC"/>
</dbReference>
<feature type="region of interest" description="Disordered" evidence="4">
    <location>
        <begin position="147"/>
        <end position="186"/>
    </location>
</feature>
<dbReference type="Gene3D" id="1.10.10.10">
    <property type="entry name" value="Winged helix-like DNA-binding domain superfamily/Winged helix DNA-binding domain"/>
    <property type="match status" value="1"/>
</dbReference>
<dbReference type="PANTHER" id="PTHR30154:SF53">
    <property type="entry name" value="HTH-TYPE TRANSCRIPTIONAL REGULATOR LRPC"/>
    <property type="match status" value="1"/>
</dbReference>
<protein>
    <submittedName>
        <fullName evidence="6">AsnC family transcriptional regulator</fullName>
    </submittedName>
</protein>
<dbReference type="AlphaFoldDB" id="A0A542ZQ17"/>
<dbReference type="InterPro" id="IPR036390">
    <property type="entry name" value="WH_DNA-bd_sf"/>
</dbReference>
<proteinExistence type="predicted"/>
<organism evidence="6 7">
    <name type="scientific">Propioniferax innocua</name>
    <dbReference type="NCBI Taxonomy" id="1753"/>
    <lineage>
        <taxon>Bacteria</taxon>
        <taxon>Bacillati</taxon>
        <taxon>Actinomycetota</taxon>
        <taxon>Actinomycetes</taxon>
        <taxon>Propionibacteriales</taxon>
        <taxon>Propionibacteriaceae</taxon>
        <taxon>Propioniferax</taxon>
    </lineage>
</organism>
<dbReference type="GO" id="GO:0043565">
    <property type="term" value="F:sequence-specific DNA binding"/>
    <property type="evidence" value="ECO:0007669"/>
    <property type="project" value="InterPro"/>
</dbReference>
<dbReference type="PROSITE" id="PS50956">
    <property type="entry name" value="HTH_ASNC_2"/>
    <property type="match status" value="1"/>
</dbReference>
<comment type="caution">
    <text evidence="6">The sequence shown here is derived from an EMBL/GenBank/DDBJ whole genome shotgun (WGS) entry which is preliminary data.</text>
</comment>
<dbReference type="InterPro" id="IPR036388">
    <property type="entry name" value="WH-like_DNA-bd_sf"/>
</dbReference>
<evidence type="ECO:0000313" key="6">
    <source>
        <dbReference type="EMBL" id="TQL62366.1"/>
    </source>
</evidence>
<dbReference type="Pfam" id="PF01037">
    <property type="entry name" value="AsnC_trans_reg"/>
    <property type="match status" value="1"/>
</dbReference>
<dbReference type="SUPFAM" id="SSF46785">
    <property type="entry name" value="Winged helix' DNA-binding domain"/>
    <property type="match status" value="1"/>
</dbReference>
<evidence type="ECO:0000313" key="7">
    <source>
        <dbReference type="Proteomes" id="UP000316196"/>
    </source>
</evidence>
<dbReference type="Proteomes" id="UP000316196">
    <property type="component" value="Unassembled WGS sequence"/>
</dbReference>
<dbReference type="InterPro" id="IPR011991">
    <property type="entry name" value="ArsR-like_HTH"/>
</dbReference>
<keyword evidence="7" id="KW-1185">Reference proteome</keyword>
<dbReference type="PROSITE" id="PS00519">
    <property type="entry name" value="HTH_ASNC_1"/>
    <property type="match status" value="1"/>
</dbReference>
<dbReference type="GO" id="GO:0043200">
    <property type="term" value="P:response to amino acid"/>
    <property type="evidence" value="ECO:0007669"/>
    <property type="project" value="TreeGrafter"/>
</dbReference>
<dbReference type="SMART" id="SM00344">
    <property type="entry name" value="HTH_ASNC"/>
    <property type="match status" value="1"/>
</dbReference>
<dbReference type="EMBL" id="VFOR01000001">
    <property type="protein sequence ID" value="TQL62366.1"/>
    <property type="molecule type" value="Genomic_DNA"/>
</dbReference>
<accession>A0A542ZQ17</accession>
<dbReference type="InterPro" id="IPR000485">
    <property type="entry name" value="AsnC-type_HTH_dom"/>
</dbReference>
<name>A0A542ZQ17_9ACTN</name>
<evidence type="ECO:0000256" key="3">
    <source>
        <dbReference type="ARBA" id="ARBA00023163"/>
    </source>
</evidence>